<feature type="region of interest" description="Disordered" evidence="2">
    <location>
        <begin position="1"/>
        <end position="63"/>
    </location>
</feature>
<sequence>MDEAPERKKLRPSGPALPPAWTEHTAPTGHKYYYNTQTKQSTYTRPVAATPPRQPQPALYPPLQAYNAPAQDYAALAQSYQTAYNPYPQTQYPAVAPYQQAHFQVQPEYNRKPQQRRPPPEDRPKRKALIPSCEPWVLVYTKLGRRFVHNTSTGESFWKFPPDVMSAVIEYDKLRLEKKLGDKPRDEGTGANNVPVGRNNRRRRSESLQREDEAALAALAAEDDAEDGNGEGKVVPITNSKTPGPQASGQNGKEDGDSSSEYEEVEVTDDEDEEEKEKENEHENNDPDPDAPVEFGEDDIAYQLAQMGADYGLDPGEYDDGNEEDLEPGAEGLALSDEDSAALFKDLLNDHQLSPFTPWDNLLSNDDIVSDWRYTALPTTRARHEVWDEWSRDRIAAIRAARSEVSQKQDPRIPYLTFLSENCRTPKLYWPEFKRKFKKESIMRQDSTAPRFGDKEREKLYRNHVARLKLPERQLKSDLAALLKSLPLTALNRDTVYPAMSESEIVNDLQTDLRFISLPPSTRDPLIKAHVSTLAPAPLGSLSEEDAAAVAERQK</sequence>
<accession>A0ABR3PCW9</accession>
<comment type="caution">
    <text evidence="4">The sequence shown here is derived from an EMBL/GenBank/DDBJ whole genome shotgun (WGS) entry which is preliminary data.</text>
</comment>
<dbReference type="PROSITE" id="PS01159">
    <property type="entry name" value="WW_DOMAIN_1"/>
    <property type="match status" value="1"/>
</dbReference>
<dbReference type="Gene3D" id="1.10.10.440">
    <property type="entry name" value="FF domain"/>
    <property type="match status" value="2"/>
</dbReference>
<protein>
    <recommendedName>
        <fullName evidence="3">WW domain-containing protein</fullName>
    </recommendedName>
</protein>
<feature type="region of interest" description="Disordered" evidence="2">
    <location>
        <begin position="310"/>
        <end position="329"/>
    </location>
</feature>
<dbReference type="Proteomes" id="UP001562354">
    <property type="component" value="Unassembled WGS sequence"/>
</dbReference>
<evidence type="ECO:0000256" key="2">
    <source>
        <dbReference type="SAM" id="MobiDB-lite"/>
    </source>
</evidence>
<dbReference type="GeneID" id="95974091"/>
<feature type="domain" description="WW" evidence="3">
    <location>
        <begin position="15"/>
        <end position="48"/>
    </location>
</feature>
<dbReference type="Gene3D" id="2.20.70.10">
    <property type="match status" value="2"/>
</dbReference>
<dbReference type="Pfam" id="PF00397">
    <property type="entry name" value="WW"/>
    <property type="match status" value="1"/>
</dbReference>
<feature type="compositionally biased region" description="Acidic residues" evidence="2">
    <location>
        <begin position="257"/>
        <end position="276"/>
    </location>
</feature>
<dbReference type="EMBL" id="JBFMKM010000009">
    <property type="protein sequence ID" value="KAL1303935.1"/>
    <property type="molecule type" value="Genomic_DNA"/>
</dbReference>
<evidence type="ECO:0000256" key="1">
    <source>
        <dbReference type="ARBA" id="ARBA00022737"/>
    </source>
</evidence>
<dbReference type="InterPro" id="IPR036517">
    <property type="entry name" value="FF_domain_sf"/>
</dbReference>
<dbReference type="SMART" id="SM00456">
    <property type="entry name" value="WW"/>
    <property type="match status" value="2"/>
</dbReference>
<feature type="region of interest" description="Disordered" evidence="2">
    <location>
        <begin position="180"/>
        <end position="295"/>
    </location>
</feature>
<feature type="compositionally biased region" description="Acidic residues" evidence="2">
    <location>
        <begin position="286"/>
        <end position="295"/>
    </location>
</feature>
<dbReference type="InterPro" id="IPR001202">
    <property type="entry name" value="WW_dom"/>
</dbReference>
<evidence type="ECO:0000259" key="3">
    <source>
        <dbReference type="PROSITE" id="PS50020"/>
    </source>
</evidence>
<keyword evidence="1" id="KW-0677">Repeat</keyword>
<dbReference type="CDD" id="cd00201">
    <property type="entry name" value="WW"/>
    <property type="match status" value="1"/>
</dbReference>
<name>A0ABR3PCW9_9PEZI</name>
<dbReference type="InterPro" id="IPR045148">
    <property type="entry name" value="TCRG1-like"/>
</dbReference>
<evidence type="ECO:0000313" key="5">
    <source>
        <dbReference type="Proteomes" id="UP001562354"/>
    </source>
</evidence>
<dbReference type="Pfam" id="PF01846">
    <property type="entry name" value="FF"/>
    <property type="match status" value="1"/>
</dbReference>
<dbReference type="PANTHER" id="PTHR15377">
    <property type="entry name" value="TRANSCRIPTION ELONGATION REGULATOR 1"/>
    <property type="match status" value="1"/>
</dbReference>
<feature type="compositionally biased region" description="Polar residues" evidence="2">
    <location>
        <begin position="34"/>
        <end position="44"/>
    </location>
</feature>
<evidence type="ECO:0000313" key="4">
    <source>
        <dbReference type="EMBL" id="KAL1303935.1"/>
    </source>
</evidence>
<reference evidence="4 5" key="1">
    <citation type="submission" date="2024-07" db="EMBL/GenBank/DDBJ databases">
        <title>Draft sequence of the Neodothiora populina.</title>
        <authorList>
            <person name="Drown D.D."/>
            <person name="Schuette U.S."/>
            <person name="Buechlein A.B."/>
            <person name="Rusch D.R."/>
            <person name="Winton L.W."/>
            <person name="Adams G.A."/>
        </authorList>
    </citation>
    <scope>NUCLEOTIDE SEQUENCE [LARGE SCALE GENOMIC DNA]</scope>
    <source>
        <strain evidence="4 5">CPC 39397</strain>
    </source>
</reference>
<organism evidence="4 5">
    <name type="scientific">Neodothiora populina</name>
    <dbReference type="NCBI Taxonomy" id="2781224"/>
    <lineage>
        <taxon>Eukaryota</taxon>
        <taxon>Fungi</taxon>
        <taxon>Dikarya</taxon>
        <taxon>Ascomycota</taxon>
        <taxon>Pezizomycotina</taxon>
        <taxon>Dothideomycetes</taxon>
        <taxon>Dothideomycetidae</taxon>
        <taxon>Dothideales</taxon>
        <taxon>Dothioraceae</taxon>
        <taxon>Neodothiora</taxon>
    </lineage>
</organism>
<dbReference type="InterPro" id="IPR002713">
    <property type="entry name" value="FF_domain"/>
</dbReference>
<feature type="compositionally biased region" description="Acidic residues" evidence="2">
    <location>
        <begin position="316"/>
        <end position="328"/>
    </location>
</feature>
<dbReference type="PANTHER" id="PTHR15377:SF3">
    <property type="entry name" value="WW DOMAIN-CONTAINING PROTEIN"/>
    <property type="match status" value="1"/>
</dbReference>
<proteinExistence type="predicted"/>
<feature type="region of interest" description="Disordered" evidence="2">
    <location>
        <begin position="106"/>
        <end position="128"/>
    </location>
</feature>
<dbReference type="InterPro" id="IPR036020">
    <property type="entry name" value="WW_dom_sf"/>
</dbReference>
<dbReference type="PROSITE" id="PS50020">
    <property type="entry name" value="WW_DOMAIN_2"/>
    <property type="match status" value="1"/>
</dbReference>
<feature type="compositionally biased region" description="Polar residues" evidence="2">
    <location>
        <begin position="237"/>
        <end position="251"/>
    </location>
</feature>
<dbReference type="SUPFAM" id="SSF51045">
    <property type="entry name" value="WW domain"/>
    <property type="match status" value="2"/>
</dbReference>
<dbReference type="SUPFAM" id="SSF81698">
    <property type="entry name" value="FF domain"/>
    <property type="match status" value="1"/>
</dbReference>
<keyword evidence="5" id="KW-1185">Reference proteome</keyword>
<gene>
    <name evidence="4" type="ORF">AAFC00_000388</name>
</gene>
<dbReference type="RefSeq" id="XP_069200210.1">
    <property type="nucleotide sequence ID" value="XM_069343576.1"/>
</dbReference>